<dbReference type="EMBL" id="JAIZAY010000001">
    <property type="protein sequence ID" value="KAJ8050628.1"/>
    <property type="molecule type" value="Genomic_DNA"/>
</dbReference>
<evidence type="ECO:0000313" key="2">
    <source>
        <dbReference type="Proteomes" id="UP001152320"/>
    </source>
</evidence>
<dbReference type="AlphaFoldDB" id="A0A9Q1CSK1"/>
<name>A0A9Q1CSK1_HOLLE</name>
<organism evidence="1 2">
    <name type="scientific">Holothuria leucospilota</name>
    <name type="common">Black long sea cucumber</name>
    <name type="synonym">Mertensiothuria leucospilota</name>
    <dbReference type="NCBI Taxonomy" id="206669"/>
    <lineage>
        <taxon>Eukaryota</taxon>
        <taxon>Metazoa</taxon>
        <taxon>Echinodermata</taxon>
        <taxon>Eleutherozoa</taxon>
        <taxon>Echinozoa</taxon>
        <taxon>Holothuroidea</taxon>
        <taxon>Aspidochirotacea</taxon>
        <taxon>Aspidochirotida</taxon>
        <taxon>Holothuriidae</taxon>
        <taxon>Holothuria</taxon>
    </lineage>
</organism>
<comment type="caution">
    <text evidence="1">The sequence shown here is derived from an EMBL/GenBank/DDBJ whole genome shotgun (WGS) entry which is preliminary data.</text>
</comment>
<evidence type="ECO:0000313" key="1">
    <source>
        <dbReference type="EMBL" id="KAJ8050628.1"/>
    </source>
</evidence>
<keyword evidence="2" id="KW-1185">Reference proteome</keyword>
<dbReference type="Proteomes" id="UP001152320">
    <property type="component" value="Chromosome 1"/>
</dbReference>
<proteinExistence type="predicted"/>
<protein>
    <submittedName>
        <fullName evidence="1">Uncharacterized protein</fullName>
    </submittedName>
</protein>
<reference evidence="1" key="1">
    <citation type="submission" date="2021-10" db="EMBL/GenBank/DDBJ databases">
        <title>Tropical sea cucumber genome reveals ecological adaptation and Cuvierian tubules defense mechanism.</title>
        <authorList>
            <person name="Chen T."/>
        </authorList>
    </citation>
    <scope>NUCLEOTIDE SEQUENCE</scope>
    <source>
        <strain evidence="1">Nanhai2018</strain>
        <tissue evidence="1">Muscle</tissue>
    </source>
</reference>
<accession>A0A9Q1CSK1</accession>
<gene>
    <name evidence="1" type="ORF">HOLleu_03908</name>
</gene>
<sequence length="55" mass="6338">MITRPANYGKTFILLPLTLMYSSFWNPVSTRFAWVGVETAEIIFLNDFGWSPPKL</sequence>